<keyword evidence="1" id="KW-0812">Transmembrane</keyword>
<dbReference type="AlphaFoldDB" id="A0ABD3ADT4"/>
<feature type="transmembrane region" description="Helical" evidence="1">
    <location>
        <begin position="70"/>
        <end position="89"/>
    </location>
</feature>
<evidence type="ECO:0000313" key="2">
    <source>
        <dbReference type="EMBL" id="KAL3528600.1"/>
    </source>
</evidence>
<evidence type="ECO:0000313" key="3">
    <source>
        <dbReference type="Proteomes" id="UP001630127"/>
    </source>
</evidence>
<name>A0ABD3ADT4_9GENT</name>
<keyword evidence="3" id="KW-1185">Reference proteome</keyword>
<reference evidence="2 3" key="1">
    <citation type="submission" date="2024-11" db="EMBL/GenBank/DDBJ databases">
        <title>A near-complete genome assembly of Cinchona calisaya.</title>
        <authorList>
            <person name="Lian D.C."/>
            <person name="Zhao X.W."/>
            <person name="Wei L."/>
        </authorList>
    </citation>
    <scope>NUCLEOTIDE SEQUENCE [LARGE SCALE GENOMIC DNA]</scope>
    <source>
        <tissue evidence="2">Nenye</tissue>
    </source>
</reference>
<gene>
    <name evidence="2" type="ORF">ACH5RR_007922</name>
</gene>
<dbReference type="Proteomes" id="UP001630127">
    <property type="component" value="Unassembled WGS sequence"/>
</dbReference>
<keyword evidence="1" id="KW-0472">Membrane</keyword>
<evidence type="ECO:0000256" key="1">
    <source>
        <dbReference type="SAM" id="Phobius"/>
    </source>
</evidence>
<organism evidence="2 3">
    <name type="scientific">Cinchona calisaya</name>
    <dbReference type="NCBI Taxonomy" id="153742"/>
    <lineage>
        <taxon>Eukaryota</taxon>
        <taxon>Viridiplantae</taxon>
        <taxon>Streptophyta</taxon>
        <taxon>Embryophyta</taxon>
        <taxon>Tracheophyta</taxon>
        <taxon>Spermatophyta</taxon>
        <taxon>Magnoliopsida</taxon>
        <taxon>eudicotyledons</taxon>
        <taxon>Gunneridae</taxon>
        <taxon>Pentapetalae</taxon>
        <taxon>asterids</taxon>
        <taxon>lamiids</taxon>
        <taxon>Gentianales</taxon>
        <taxon>Rubiaceae</taxon>
        <taxon>Cinchonoideae</taxon>
        <taxon>Cinchoneae</taxon>
        <taxon>Cinchona</taxon>
    </lineage>
</organism>
<keyword evidence="1" id="KW-1133">Transmembrane helix</keyword>
<protein>
    <submittedName>
        <fullName evidence="2">Uncharacterized protein</fullName>
    </submittedName>
</protein>
<accession>A0ABD3ADT4</accession>
<comment type="caution">
    <text evidence="2">The sequence shown here is derived from an EMBL/GenBank/DDBJ whole genome shotgun (WGS) entry which is preliminary data.</text>
</comment>
<sequence>MSKSTVDPKHAFKRGPTLDFDLIIFLMTLKVGFLKLAKMSLDEDDIDESSQEVVEIAADIEWKMLVKSKFFLLGAALFSGVSATPVVVLKTRQQVSKPATLLHLHGWSSFHGDHYAFGYYKD</sequence>
<dbReference type="EMBL" id="JBJUIK010000004">
    <property type="protein sequence ID" value="KAL3528600.1"/>
    <property type="molecule type" value="Genomic_DNA"/>
</dbReference>
<proteinExistence type="predicted"/>